<dbReference type="Proteomes" id="UP000078540">
    <property type="component" value="Unassembled WGS sequence"/>
</dbReference>
<proteinExistence type="predicted"/>
<gene>
    <name evidence="1" type="ORF">ALC53_02479</name>
</gene>
<name>A0A195BQT5_9HYME</name>
<evidence type="ECO:0000313" key="1">
    <source>
        <dbReference type="EMBL" id="KYM89096.1"/>
    </source>
</evidence>
<sequence length="58" mass="6542">MHGRSNGGRDDGSKLSANYADGSNCANYSSYESLRSLNHIATLYIYRKMIDKLNMEDH</sequence>
<reference evidence="1 2" key="1">
    <citation type="submission" date="2015-09" db="EMBL/GenBank/DDBJ databases">
        <title>Atta colombica WGS genome.</title>
        <authorList>
            <person name="Nygaard S."/>
            <person name="Hu H."/>
            <person name="Boomsma J."/>
            <person name="Zhang G."/>
        </authorList>
    </citation>
    <scope>NUCLEOTIDE SEQUENCE [LARGE SCALE GENOMIC DNA]</scope>
    <source>
        <strain evidence="1">Treedump-2</strain>
        <tissue evidence="1">Whole body</tissue>
    </source>
</reference>
<protein>
    <submittedName>
        <fullName evidence="1">Uncharacterized protein</fullName>
    </submittedName>
</protein>
<accession>A0A195BQT5</accession>
<dbReference type="EMBL" id="KQ976421">
    <property type="protein sequence ID" value="KYM89096.1"/>
    <property type="molecule type" value="Genomic_DNA"/>
</dbReference>
<dbReference type="AlphaFoldDB" id="A0A195BQT5"/>
<evidence type="ECO:0000313" key="2">
    <source>
        <dbReference type="Proteomes" id="UP000078540"/>
    </source>
</evidence>
<keyword evidence="2" id="KW-1185">Reference proteome</keyword>
<organism evidence="1 2">
    <name type="scientific">Atta colombica</name>
    <dbReference type="NCBI Taxonomy" id="520822"/>
    <lineage>
        <taxon>Eukaryota</taxon>
        <taxon>Metazoa</taxon>
        <taxon>Ecdysozoa</taxon>
        <taxon>Arthropoda</taxon>
        <taxon>Hexapoda</taxon>
        <taxon>Insecta</taxon>
        <taxon>Pterygota</taxon>
        <taxon>Neoptera</taxon>
        <taxon>Endopterygota</taxon>
        <taxon>Hymenoptera</taxon>
        <taxon>Apocrita</taxon>
        <taxon>Aculeata</taxon>
        <taxon>Formicoidea</taxon>
        <taxon>Formicidae</taxon>
        <taxon>Myrmicinae</taxon>
        <taxon>Atta</taxon>
    </lineage>
</organism>